<proteinExistence type="predicted"/>
<evidence type="ECO:0000313" key="2">
    <source>
        <dbReference type="EMBL" id="AXB85078.1"/>
    </source>
</evidence>
<dbReference type="AlphaFoldDB" id="A0AAD0LGQ4"/>
<protein>
    <submittedName>
        <fullName evidence="2">AAA family ATPase</fullName>
    </submittedName>
</protein>
<dbReference type="InterPro" id="IPR012547">
    <property type="entry name" value="PDDEXK_9"/>
</dbReference>
<dbReference type="SUPFAM" id="SSF52540">
    <property type="entry name" value="P-loop containing nucleoside triphosphate hydrolases"/>
    <property type="match status" value="1"/>
</dbReference>
<evidence type="ECO:0000259" key="1">
    <source>
        <dbReference type="Pfam" id="PF09820"/>
    </source>
</evidence>
<accession>A0AAD0LGQ4</accession>
<name>A0AAD0LGQ4_CLOBU</name>
<organism evidence="2">
    <name type="scientific">Clostridium butyricum</name>
    <dbReference type="NCBI Taxonomy" id="1492"/>
    <lineage>
        <taxon>Bacteria</taxon>
        <taxon>Bacillati</taxon>
        <taxon>Bacillota</taxon>
        <taxon>Clostridia</taxon>
        <taxon>Eubacteriales</taxon>
        <taxon>Clostridiaceae</taxon>
        <taxon>Clostridium</taxon>
    </lineage>
</organism>
<dbReference type="InterPro" id="IPR027417">
    <property type="entry name" value="P-loop_NTPase"/>
</dbReference>
<dbReference type="RefSeq" id="WP_002580293.1">
    <property type="nucleotide sequence ID" value="NZ_BKBB01000012.1"/>
</dbReference>
<dbReference type="InterPro" id="IPR018631">
    <property type="entry name" value="AAA-ATPase-like_dom"/>
</dbReference>
<sequence>MIYQYRKELKIINIYLNTDKSYINFNKLVNTPYFVDKSLIINKLNQIIDTTNCYVCITRPRRFGKSSVADMLGAYYSKEVHSKELFDKLNISRCDGYEENLNKYNVINISFNEIPDHMNTYEDYIGMVKNSIKKDISDNYPEIDIGDFYNISTVLRATNERFIFIFDEWDYIFNNNLFEEHQNDFLEFLRNLLKDQPYVALAYMTGVLPIKKYSSGSALNMFDEFTMLDDLQYGDYFGFLEKEVFELCSKQDKPSFNEISEWYNGYMNEDGERVYNPRSVVKSLVNRKCRSYWTNTGAMDEVAEYLKYNIHDIREDVIEMVAGNEIDIIIDEEFRAGQRAPRTKEEIYSAMIVLGFLSYYDGYLRIPNKELMKEFEKALKDESFGYVSEIVENSKKMLKATVNGDIEIMAEILHDVHNSEIPILQYNDENSLACVVTLAYLSARDTYRIEREEKSGKGFVDFAFHPRRKNDTAFILELKKDDTPENAIKQIKNKEYAQKFIKENEDRKMVIAAICYDSKEKEHHCLVEEI</sequence>
<reference evidence="2" key="1">
    <citation type="submission" date="2018-07" db="EMBL/GenBank/DDBJ databases">
        <title>Complete genome sequence of Clostridium butyricum S-45-5 isolated from human feces.</title>
        <authorList>
            <person name="Chang Y.-H."/>
            <person name="Shin Y."/>
        </authorList>
    </citation>
    <scope>NUCLEOTIDE SEQUENCE [LARGE SCALE GENOMIC DNA]</scope>
    <source>
        <strain evidence="2">S-45-5</strain>
    </source>
</reference>
<dbReference type="PANTHER" id="PTHR34825">
    <property type="entry name" value="CONSERVED PROTEIN, WITH A WEAK D-GALACTARATE DEHYDRATASE/ALTRONATE HYDROLASE DOMAIN"/>
    <property type="match status" value="1"/>
</dbReference>
<gene>
    <name evidence="2" type="ORF">DRB99_08890</name>
</gene>
<dbReference type="Gene3D" id="3.40.50.300">
    <property type="entry name" value="P-loop containing nucleotide triphosphate hydrolases"/>
    <property type="match status" value="1"/>
</dbReference>
<feature type="domain" description="AAA-ATPase-like" evidence="1">
    <location>
        <begin position="24"/>
        <end position="213"/>
    </location>
</feature>
<dbReference type="EMBL" id="CP030775">
    <property type="protein sequence ID" value="AXB85078.1"/>
    <property type="molecule type" value="Genomic_DNA"/>
</dbReference>
<dbReference type="Pfam" id="PF09820">
    <property type="entry name" value="AAA-ATPase_like"/>
    <property type="match status" value="1"/>
</dbReference>
<dbReference type="PANTHER" id="PTHR34825:SF1">
    <property type="entry name" value="AAA-ATPASE-LIKE DOMAIN-CONTAINING PROTEIN"/>
    <property type="match status" value="1"/>
</dbReference>
<dbReference type="Pfam" id="PF08011">
    <property type="entry name" value="PDDEXK_9"/>
    <property type="match status" value="1"/>
</dbReference>